<dbReference type="InterPro" id="IPR000306">
    <property type="entry name" value="Znf_FYVE"/>
</dbReference>
<dbReference type="GO" id="GO:0032266">
    <property type="term" value="F:phosphatidylinositol-3-phosphate binding"/>
    <property type="evidence" value="ECO:0007669"/>
    <property type="project" value="TreeGrafter"/>
</dbReference>
<dbReference type="GeneTree" id="ENSGT00390000016108"/>
<dbReference type="CDD" id="cd19817">
    <property type="entry name" value="Bbox1_ANCHR-like"/>
    <property type="match status" value="1"/>
</dbReference>
<dbReference type="SMART" id="SM00064">
    <property type="entry name" value="FYVE"/>
    <property type="match status" value="1"/>
</dbReference>
<dbReference type="GO" id="GO:0032154">
    <property type="term" value="C:cleavage furrow"/>
    <property type="evidence" value="ECO:0007669"/>
    <property type="project" value="TreeGrafter"/>
</dbReference>
<evidence type="ECO:0000256" key="4">
    <source>
        <dbReference type="PROSITE-ProRule" id="PRU00091"/>
    </source>
</evidence>
<dbReference type="PANTHER" id="PTHR46603:SF1">
    <property type="entry name" value="ABSCISSION_NOCUT CHECKPOINT REGULATOR"/>
    <property type="match status" value="1"/>
</dbReference>
<dbReference type="GO" id="GO:0009838">
    <property type="term" value="P:abscission"/>
    <property type="evidence" value="ECO:0007669"/>
    <property type="project" value="TreeGrafter"/>
</dbReference>
<dbReference type="Gene3D" id="3.30.40.10">
    <property type="entry name" value="Zinc/RING finger domain, C3HC4 (zinc finger)"/>
    <property type="match status" value="1"/>
</dbReference>
<dbReference type="InterPro" id="IPR013083">
    <property type="entry name" value="Znf_RING/FYVE/PHD"/>
</dbReference>
<keyword evidence="5" id="KW-0175">Coiled coil</keyword>
<proteinExistence type="predicted"/>
<dbReference type="GO" id="GO:0044878">
    <property type="term" value="P:mitotic cytokinesis checkpoint signaling"/>
    <property type="evidence" value="ECO:0007669"/>
    <property type="project" value="TreeGrafter"/>
</dbReference>
<dbReference type="PANTHER" id="PTHR46603">
    <property type="entry name" value="ABSCISSION/NOCUT CHECKPOINT REGULATOR"/>
    <property type="match status" value="1"/>
</dbReference>
<evidence type="ECO:0000256" key="5">
    <source>
        <dbReference type="SAM" id="Coils"/>
    </source>
</evidence>
<evidence type="ECO:0000259" key="7">
    <source>
        <dbReference type="PROSITE" id="PS50178"/>
    </source>
</evidence>
<dbReference type="PROSITE" id="PS50178">
    <property type="entry name" value="ZF_FYVE"/>
    <property type="match status" value="1"/>
</dbReference>
<dbReference type="InterPro" id="IPR011011">
    <property type="entry name" value="Znf_FYVE_PHD"/>
</dbReference>
<dbReference type="Pfam" id="PF22586">
    <property type="entry name" value="ANCHR-like_BBOX"/>
    <property type="match status" value="1"/>
</dbReference>
<dbReference type="CDD" id="cd15749">
    <property type="entry name" value="FYVE_ZFY19"/>
    <property type="match status" value="1"/>
</dbReference>
<reference evidence="8" key="2">
    <citation type="submission" date="2025-09" db="UniProtKB">
        <authorList>
            <consortium name="Ensembl"/>
        </authorList>
    </citation>
    <scope>IDENTIFICATION</scope>
</reference>
<gene>
    <name evidence="8" type="primary">ZFYVE19</name>
</gene>
<feature type="coiled-coil region" evidence="5">
    <location>
        <begin position="307"/>
        <end position="341"/>
    </location>
</feature>
<dbReference type="AlphaFoldDB" id="A0A8C5MMD8"/>
<evidence type="ECO:0000256" key="6">
    <source>
        <dbReference type="SAM" id="MobiDB-lite"/>
    </source>
</evidence>
<evidence type="ECO:0000313" key="8">
    <source>
        <dbReference type="Ensembl" id="ENSLLEP00000014099.1"/>
    </source>
</evidence>
<evidence type="ECO:0000313" key="9">
    <source>
        <dbReference type="Proteomes" id="UP000694569"/>
    </source>
</evidence>
<dbReference type="SUPFAM" id="SSF57845">
    <property type="entry name" value="B-box zinc-binding domain"/>
    <property type="match status" value="1"/>
</dbReference>
<dbReference type="Pfam" id="PF01363">
    <property type="entry name" value="FYVE"/>
    <property type="match status" value="1"/>
</dbReference>
<dbReference type="InterPro" id="IPR044553">
    <property type="entry name" value="Bbox1_ANCHR"/>
</dbReference>
<evidence type="ECO:0000256" key="1">
    <source>
        <dbReference type="ARBA" id="ARBA00022723"/>
    </source>
</evidence>
<dbReference type="OrthoDB" id="5407799at2759"/>
<reference evidence="8" key="1">
    <citation type="submission" date="2025-08" db="UniProtKB">
        <authorList>
            <consortium name="Ensembl"/>
        </authorList>
    </citation>
    <scope>IDENTIFICATION</scope>
</reference>
<dbReference type="InterPro" id="IPR017455">
    <property type="entry name" value="Znf_FYVE-rel"/>
</dbReference>
<dbReference type="Proteomes" id="UP000694569">
    <property type="component" value="Unplaced"/>
</dbReference>
<dbReference type="GO" id="GO:0008270">
    <property type="term" value="F:zinc ion binding"/>
    <property type="evidence" value="ECO:0007669"/>
    <property type="project" value="UniProtKB-KW"/>
</dbReference>
<keyword evidence="2 4" id="KW-0863">Zinc-finger</keyword>
<dbReference type="GO" id="GO:0030496">
    <property type="term" value="C:midbody"/>
    <property type="evidence" value="ECO:0007669"/>
    <property type="project" value="TreeGrafter"/>
</dbReference>
<dbReference type="PROSITE" id="PS00518">
    <property type="entry name" value="ZF_RING_1"/>
    <property type="match status" value="1"/>
</dbReference>
<dbReference type="Ensembl" id="ENSLLET00000014654.1">
    <property type="protein sequence ID" value="ENSLLEP00000014099.1"/>
    <property type="gene ID" value="ENSLLEG00000008942.1"/>
</dbReference>
<organism evidence="8 9">
    <name type="scientific">Leptobrachium leishanense</name>
    <name type="common">Leishan spiny toad</name>
    <dbReference type="NCBI Taxonomy" id="445787"/>
    <lineage>
        <taxon>Eukaryota</taxon>
        <taxon>Metazoa</taxon>
        <taxon>Chordata</taxon>
        <taxon>Craniata</taxon>
        <taxon>Vertebrata</taxon>
        <taxon>Euteleostomi</taxon>
        <taxon>Amphibia</taxon>
        <taxon>Batrachia</taxon>
        <taxon>Anura</taxon>
        <taxon>Pelobatoidea</taxon>
        <taxon>Megophryidae</taxon>
        <taxon>Leptobrachium</taxon>
    </lineage>
</organism>
<keyword evidence="9" id="KW-1185">Reference proteome</keyword>
<dbReference type="GO" id="GO:0005813">
    <property type="term" value="C:centrosome"/>
    <property type="evidence" value="ECO:0007669"/>
    <property type="project" value="TreeGrafter"/>
</dbReference>
<sequence length="484" mass="53469">MLIHTAHYCGIYCCGFCDMLIHTAHYCEFYCCGFCDTLIHTAHYCGCSGLCITIPSLSAGLLPLCGMDRRCYGCASKFSLLKRELGCKSCGHSFCSGCLGFSAVLPTRGDAKQRICRKCHEGITRGGPPKDSEARWSPPENYKKRMAALGAKQSNPGPNPSHVAQDARYRGLQPEDRAVAERLHRLQQETKPKDACSTTDIESRLEALQKDMHRLVPSVQDMEDRLAVLQGMNPPSTAAKPVHKPPDTRTPTQKVNDLLHQLREEVAIDDRWDPDAQTPGAAAPTMNDLSRVDGVDARVAHGAELNAADVEEKNKLLCEAAAELREDNTRAEKVLAIAKRLAVLQGRDPDTVTLQSLTLPDSDEDTDEEAIQRILVQLSEEAVLDEASGFNIPPNNQHRGTGATTATKPAPPQQRKVPAPPAAIDSDDEELPWCCICNANAVLRCHDCNDDLYCKRCFREGHDEFEMKEHRTSSYRKPPKNKSR</sequence>
<dbReference type="SUPFAM" id="SSF57903">
    <property type="entry name" value="FYVE/PHD zinc finger"/>
    <property type="match status" value="1"/>
</dbReference>
<dbReference type="InterPro" id="IPR017907">
    <property type="entry name" value="Znf_RING_CS"/>
</dbReference>
<evidence type="ECO:0000256" key="3">
    <source>
        <dbReference type="ARBA" id="ARBA00022833"/>
    </source>
</evidence>
<feature type="domain" description="FYVE-type" evidence="7">
    <location>
        <begin position="71"/>
        <end position="124"/>
    </location>
</feature>
<accession>A0A8C5MMD8</accession>
<keyword evidence="3" id="KW-0862">Zinc</keyword>
<name>A0A8C5MMD8_9ANUR</name>
<feature type="region of interest" description="Disordered" evidence="6">
    <location>
        <begin position="388"/>
        <end position="424"/>
    </location>
</feature>
<protein>
    <submittedName>
        <fullName evidence="8">Zinc finger FYVE-type containing 19</fullName>
    </submittedName>
</protein>
<keyword evidence="1" id="KW-0479">Metal-binding</keyword>
<evidence type="ECO:0000256" key="2">
    <source>
        <dbReference type="ARBA" id="ARBA00022771"/>
    </source>
</evidence>